<dbReference type="Proteomes" id="UP000026962">
    <property type="component" value="Chromosome 8"/>
</dbReference>
<accession>A0A0E0LWV9</accession>
<dbReference type="AlphaFoldDB" id="A0A0E0LWV9"/>
<protein>
    <submittedName>
        <fullName evidence="2">Uncharacterized protein</fullName>
    </submittedName>
</protein>
<dbReference type="InterPro" id="IPR050425">
    <property type="entry name" value="NAD(P)_dehydrat-like"/>
</dbReference>
<dbReference type="Gramene" id="OPUNC08G18590.1">
    <property type="protein sequence ID" value="OPUNC08G18590.1"/>
    <property type="gene ID" value="OPUNC08G18590"/>
</dbReference>
<dbReference type="HOGENOM" id="CLU_406206_0_0_1"/>
<evidence type="ECO:0000256" key="1">
    <source>
        <dbReference type="ARBA" id="ARBA00023002"/>
    </source>
</evidence>
<keyword evidence="3" id="KW-1185">Reference proteome</keyword>
<reference evidence="2" key="1">
    <citation type="submission" date="2015-04" db="UniProtKB">
        <authorList>
            <consortium name="EnsemblPlants"/>
        </authorList>
    </citation>
    <scope>IDENTIFICATION</scope>
</reference>
<evidence type="ECO:0000313" key="2">
    <source>
        <dbReference type="EnsemblPlants" id="OPUNC08G18590.1"/>
    </source>
</evidence>
<organism evidence="2">
    <name type="scientific">Oryza punctata</name>
    <name type="common">Red rice</name>
    <dbReference type="NCBI Taxonomy" id="4537"/>
    <lineage>
        <taxon>Eukaryota</taxon>
        <taxon>Viridiplantae</taxon>
        <taxon>Streptophyta</taxon>
        <taxon>Embryophyta</taxon>
        <taxon>Tracheophyta</taxon>
        <taxon>Spermatophyta</taxon>
        <taxon>Magnoliopsida</taxon>
        <taxon>Liliopsida</taxon>
        <taxon>Poales</taxon>
        <taxon>Poaceae</taxon>
        <taxon>BOP clade</taxon>
        <taxon>Oryzoideae</taxon>
        <taxon>Oryzeae</taxon>
        <taxon>Oryzinae</taxon>
        <taxon>Oryza</taxon>
    </lineage>
</organism>
<sequence>MENTTKGKVVSLGLLAILPLGFNLLGQSIMFLGPSETQRTGLCCPPPHRCLRVFDIGIDSASISLSCCAQLRPDNPIKRTNMMTSGVDRLGLRVYIIKLYVVAASPPRVSLPVVPTSTCYCSAERRPPHIGFSAGGLSPLCVVPSDPSFATFVVLIAIRTLTPSSFALVIISHSGSSSSTLSIAAAYPSCHHHHSRPSSYLYMATDITVPSRWPRYFAFFFVQHASSPASPYLPRLHFALLRQLCSAPAILPLRRSRAATILEAFFASFLQHWRMIHGDLLPGPQYWQHRCVRSSRVVPGSGKPGVTSRPSRFDYISSSASSSSTNVEIVSPRSSSLSPHATWSTTPSRASMTTPWYPLHPAARLARHQLPDFSYIDHGYSTHDFINHGSFALATSTTTQKVIIRVEHSDRLSVRVAHAWTARGCNHKKVGHLWNLASAKEDLLEEGSFDDAVMACEGVFHTLPPVISETDSNKACYTDPDDHFATQLCTSLPSQNSDIRSHLLVGVNNCDDTIIVGSNIMLDSAIKGTLNVLQSCKKNSISQEGRPHLFIINPSKMKLIGTPIVSLDETSWSSMEFCESLQMTQHNPIQMASFHLCFSFQAFALNIFLSSHRYGTPLPRHSQRRWPWSSPRRARGIDLVSFVAVLPTFVVGPNLSHELSPTITDVLGLFQVALYYI</sequence>
<dbReference type="PANTHER" id="PTHR10366:SF813">
    <property type="entry name" value="OS08G0515900 PROTEIN"/>
    <property type="match status" value="1"/>
</dbReference>
<reference evidence="2" key="2">
    <citation type="submission" date="2018-05" db="EMBL/GenBank/DDBJ databases">
        <title>OpunRS2 (Oryza punctata Reference Sequence Version 2).</title>
        <authorList>
            <person name="Zhang J."/>
            <person name="Kudrna D."/>
            <person name="Lee S."/>
            <person name="Talag J."/>
            <person name="Welchert J."/>
            <person name="Wing R.A."/>
        </authorList>
    </citation>
    <scope>NUCLEOTIDE SEQUENCE [LARGE SCALE GENOMIC DNA]</scope>
</reference>
<dbReference type="PANTHER" id="PTHR10366">
    <property type="entry name" value="NAD DEPENDENT EPIMERASE/DEHYDRATASE"/>
    <property type="match status" value="1"/>
</dbReference>
<evidence type="ECO:0000313" key="3">
    <source>
        <dbReference type="Proteomes" id="UP000026962"/>
    </source>
</evidence>
<dbReference type="STRING" id="4537.A0A0E0LWV9"/>
<name>A0A0E0LWV9_ORYPU</name>
<dbReference type="EnsemblPlants" id="OPUNC08G18590.1">
    <property type="protein sequence ID" value="OPUNC08G18590.1"/>
    <property type="gene ID" value="OPUNC08G18590"/>
</dbReference>
<dbReference type="Gene3D" id="3.40.50.720">
    <property type="entry name" value="NAD(P)-binding Rossmann-like Domain"/>
    <property type="match status" value="1"/>
</dbReference>
<dbReference type="GO" id="GO:0016616">
    <property type="term" value="F:oxidoreductase activity, acting on the CH-OH group of donors, NAD or NADP as acceptor"/>
    <property type="evidence" value="ECO:0007669"/>
    <property type="project" value="TreeGrafter"/>
</dbReference>
<keyword evidence="1" id="KW-0560">Oxidoreductase</keyword>
<dbReference type="eggNOG" id="KOG1502">
    <property type="taxonomic scope" value="Eukaryota"/>
</dbReference>
<proteinExistence type="predicted"/>